<organism evidence="7">
    <name type="scientific">hydrocarbon metagenome</name>
    <dbReference type="NCBI Taxonomy" id="938273"/>
    <lineage>
        <taxon>unclassified sequences</taxon>
        <taxon>metagenomes</taxon>
        <taxon>ecological metagenomes</taxon>
    </lineage>
</organism>
<accession>A0A0W8FTI6</accession>
<feature type="transmembrane region" description="Helical" evidence="6">
    <location>
        <begin position="197"/>
        <end position="215"/>
    </location>
</feature>
<name>A0A0W8FTI6_9ZZZZ</name>
<dbReference type="EMBL" id="LNQE01000857">
    <property type="protein sequence ID" value="KUG24199.1"/>
    <property type="molecule type" value="Genomic_DNA"/>
</dbReference>
<feature type="transmembrane region" description="Helical" evidence="6">
    <location>
        <begin position="140"/>
        <end position="158"/>
    </location>
</feature>
<reference evidence="7" key="1">
    <citation type="journal article" date="2015" name="Proc. Natl. Acad. Sci. U.S.A.">
        <title>Networks of energetic and metabolic interactions define dynamics in microbial communities.</title>
        <authorList>
            <person name="Embree M."/>
            <person name="Liu J.K."/>
            <person name="Al-Bassam M.M."/>
            <person name="Zengler K."/>
        </authorList>
    </citation>
    <scope>NUCLEOTIDE SEQUENCE</scope>
</reference>
<protein>
    <submittedName>
        <fullName evidence="7">Putative membrane protein hemolysin iii</fullName>
    </submittedName>
</protein>
<dbReference type="Pfam" id="PF03006">
    <property type="entry name" value="HlyIII"/>
    <property type="match status" value="1"/>
</dbReference>
<dbReference type="GO" id="GO:0140911">
    <property type="term" value="F:pore-forming activity"/>
    <property type="evidence" value="ECO:0007669"/>
    <property type="project" value="InterPro"/>
</dbReference>
<feature type="transmembrane region" description="Helical" evidence="6">
    <location>
        <begin position="20"/>
        <end position="42"/>
    </location>
</feature>
<comment type="subcellular location">
    <subcellularLocation>
        <location evidence="1">Cell membrane</location>
        <topology evidence="1">Multi-pass membrane protein</topology>
    </subcellularLocation>
</comment>
<dbReference type="AlphaFoldDB" id="A0A0W8FTI6"/>
<comment type="caution">
    <text evidence="7">The sequence shown here is derived from an EMBL/GenBank/DDBJ whole genome shotgun (WGS) entry which is preliminary data.</text>
</comment>
<evidence type="ECO:0000313" key="7">
    <source>
        <dbReference type="EMBL" id="KUG24199.1"/>
    </source>
</evidence>
<evidence type="ECO:0000256" key="3">
    <source>
        <dbReference type="ARBA" id="ARBA00022692"/>
    </source>
</evidence>
<evidence type="ECO:0000256" key="1">
    <source>
        <dbReference type="ARBA" id="ARBA00004651"/>
    </source>
</evidence>
<dbReference type="GO" id="GO:0005886">
    <property type="term" value="C:plasma membrane"/>
    <property type="evidence" value="ECO:0007669"/>
    <property type="project" value="UniProtKB-SubCell"/>
</dbReference>
<dbReference type="NCBIfam" id="TIGR01065">
    <property type="entry name" value="hlyIII"/>
    <property type="match status" value="1"/>
</dbReference>
<feature type="transmembrane region" description="Helical" evidence="6">
    <location>
        <begin position="48"/>
        <end position="69"/>
    </location>
</feature>
<sequence>MHESQTKEQYNFLEEIFNSVSHGIGALISISGLVLLVVFSAMHGNLNHIISCTIFGVSLVLLYTASTLYHSFQKPNLKHIFKIFDHSCIYILIAGTYTPFLLVTISGITGWSMLIILWSLTVIGILFKIFFVYRFKIISTIAYILMGWIIIFAIKPLFHTLPGGGLVLLISGGLAYTFGTIFYAWNKLPFNHAIWHLFVLAGSVCHFFAVMFYVIPTKA</sequence>
<evidence type="ECO:0000256" key="2">
    <source>
        <dbReference type="ARBA" id="ARBA00022475"/>
    </source>
</evidence>
<keyword evidence="4 6" id="KW-1133">Transmembrane helix</keyword>
<evidence type="ECO:0000256" key="6">
    <source>
        <dbReference type="SAM" id="Phobius"/>
    </source>
</evidence>
<keyword evidence="2" id="KW-1003">Cell membrane</keyword>
<feature type="transmembrane region" description="Helical" evidence="6">
    <location>
        <begin position="164"/>
        <end position="185"/>
    </location>
</feature>
<dbReference type="InterPro" id="IPR004254">
    <property type="entry name" value="AdipoR/HlyIII-related"/>
</dbReference>
<evidence type="ECO:0000256" key="4">
    <source>
        <dbReference type="ARBA" id="ARBA00022989"/>
    </source>
</evidence>
<feature type="transmembrane region" description="Helical" evidence="6">
    <location>
        <begin position="115"/>
        <end position="133"/>
    </location>
</feature>
<evidence type="ECO:0000256" key="5">
    <source>
        <dbReference type="ARBA" id="ARBA00023136"/>
    </source>
</evidence>
<dbReference type="PANTHER" id="PTHR20855">
    <property type="entry name" value="ADIPOR/PROGESTIN RECEPTOR-RELATED"/>
    <property type="match status" value="1"/>
</dbReference>
<feature type="transmembrane region" description="Helical" evidence="6">
    <location>
        <begin position="89"/>
        <end position="109"/>
    </location>
</feature>
<gene>
    <name evidence="7" type="ORF">ASZ90_005996</name>
</gene>
<keyword evidence="5 6" id="KW-0472">Membrane</keyword>
<dbReference type="PANTHER" id="PTHR20855:SF3">
    <property type="entry name" value="LD03007P"/>
    <property type="match status" value="1"/>
</dbReference>
<dbReference type="InterPro" id="IPR005744">
    <property type="entry name" value="Hy-lIII"/>
</dbReference>
<keyword evidence="3 6" id="KW-0812">Transmembrane</keyword>
<proteinExistence type="predicted"/>